<dbReference type="KEGG" id="qsa:O6P43_030756"/>
<dbReference type="AlphaFoldDB" id="A0AAD7KTX2"/>
<dbReference type="EMBL" id="JARAOO010000013">
    <property type="protein sequence ID" value="KAJ7945739.1"/>
    <property type="molecule type" value="Genomic_DNA"/>
</dbReference>
<name>A0AAD7KTX2_QUISA</name>
<evidence type="ECO:0000256" key="2">
    <source>
        <dbReference type="SAM" id="MobiDB-lite"/>
    </source>
</evidence>
<dbReference type="Proteomes" id="UP001163823">
    <property type="component" value="Chromosome 13"/>
</dbReference>
<reference evidence="3" key="1">
    <citation type="journal article" date="2023" name="Science">
        <title>Elucidation of the pathway for biosynthesis of saponin adjuvants from the soapbark tree.</title>
        <authorList>
            <person name="Reed J."/>
            <person name="Orme A."/>
            <person name="El-Demerdash A."/>
            <person name="Owen C."/>
            <person name="Martin L.B.B."/>
            <person name="Misra R.C."/>
            <person name="Kikuchi S."/>
            <person name="Rejzek M."/>
            <person name="Martin A.C."/>
            <person name="Harkess A."/>
            <person name="Leebens-Mack J."/>
            <person name="Louveau T."/>
            <person name="Stephenson M.J."/>
            <person name="Osbourn A."/>
        </authorList>
    </citation>
    <scope>NUCLEOTIDE SEQUENCE</scope>
    <source>
        <strain evidence="3">S10</strain>
    </source>
</reference>
<gene>
    <name evidence="3" type="ORF">O6P43_030756</name>
</gene>
<feature type="region of interest" description="Disordered" evidence="2">
    <location>
        <begin position="168"/>
        <end position="193"/>
    </location>
</feature>
<evidence type="ECO:0000256" key="1">
    <source>
        <dbReference type="SAM" id="Coils"/>
    </source>
</evidence>
<evidence type="ECO:0000313" key="4">
    <source>
        <dbReference type="Proteomes" id="UP001163823"/>
    </source>
</evidence>
<keyword evidence="1" id="KW-0175">Coiled coil</keyword>
<dbReference type="PANTHER" id="PTHR34466">
    <property type="entry name" value="OS11G0129800 PROTEIN"/>
    <property type="match status" value="1"/>
</dbReference>
<organism evidence="3 4">
    <name type="scientific">Quillaja saponaria</name>
    <name type="common">Soap bark tree</name>
    <dbReference type="NCBI Taxonomy" id="32244"/>
    <lineage>
        <taxon>Eukaryota</taxon>
        <taxon>Viridiplantae</taxon>
        <taxon>Streptophyta</taxon>
        <taxon>Embryophyta</taxon>
        <taxon>Tracheophyta</taxon>
        <taxon>Spermatophyta</taxon>
        <taxon>Magnoliopsida</taxon>
        <taxon>eudicotyledons</taxon>
        <taxon>Gunneridae</taxon>
        <taxon>Pentapetalae</taxon>
        <taxon>rosids</taxon>
        <taxon>fabids</taxon>
        <taxon>Fabales</taxon>
        <taxon>Quillajaceae</taxon>
        <taxon>Quillaja</taxon>
    </lineage>
</organism>
<feature type="region of interest" description="Disordered" evidence="2">
    <location>
        <begin position="97"/>
        <end position="136"/>
    </location>
</feature>
<dbReference type="PANTHER" id="PTHR34466:SF1">
    <property type="entry name" value="OS06G0609800 PROTEIN"/>
    <property type="match status" value="1"/>
</dbReference>
<protein>
    <submittedName>
        <fullName evidence="3">Micronuclear linker histone polyprotein-like</fullName>
    </submittedName>
</protein>
<comment type="caution">
    <text evidence="3">The sequence shown here is derived from an EMBL/GenBank/DDBJ whole genome shotgun (WGS) entry which is preliminary data.</text>
</comment>
<feature type="coiled-coil region" evidence="1">
    <location>
        <begin position="322"/>
        <end position="349"/>
    </location>
</feature>
<accession>A0AAD7KTX2</accession>
<evidence type="ECO:0000313" key="3">
    <source>
        <dbReference type="EMBL" id="KAJ7945739.1"/>
    </source>
</evidence>
<feature type="compositionally biased region" description="Polar residues" evidence="2">
    <location>
        <begin position="180"/>
        <end position="191"/>
    </location>
</feature>
<keyword evidence="4" id="KW-1185">Reference proteome</keyword>
<proteinExistence type="predicted"/>
<feature type="region of interest" description="Disordered" evidence="2">
    <location>
        <begin position="1"/>
        <end position="39"/>
    </location>
</feature>
<sequence>MAMAAFKSTTKRVPIGASPNSSTDDSSSSNRNSSSHRRFRSFSQFSRRLLTPDSSDSFDEAPVLRGRFVNTVRASGFPEISLDDLVIEFFDSSDRGCLASRQSEPRPASETSVLQRRGRPISRQNSKVSVEGRVPKSTVCNSSARGRIVSDANSRRRRSVSVVRYQISDSESDLDHPQKSESSANLKNAGSGNKRMSLCLNPAASNTRPALRRLARFEGMFLHFSKSASVFIDDEGRDAYYNRNGVQRIIQAIYEKKAEHPTGNDVDSGLYEAMKKELRYAVDDIIMEIEQTVVKTNTSGLPSEDHVLANNSDVIQAVSSTRRNYATKMEQSEKRKQDLLAELVLEEQHGREISKIVRDLLPNANNNVVEKPLCARKRSNDKSRMSKRLTEEAEKYIEDFISNVEDSDISVDGERSDTSSSLGGITKREMIYSPTICRSLPVEMDGVVLQWLQWETSNDAFPITPETRNTAQEIIKAQDQSNHPVHSRGRWRS</sequence>
<feature type="compositionally biased region" description="Low complexity" evidence="2">
    <location>
        <begin position="18"/>
        <end position="33"/>
    </location>
</feature>